<dbReference type="PANTHER" id="PTHR30543:SF21">
    <property type="entry name" value="NAD(P)H-DEPENDENT FMN REDUCTASE LOT6"/>
    <property type="match status" value="1"/>
</dbReference>
<dbReference type="PANTHER" id="PTHR30543">
    <property type="entry name" value="CHROMATE REDUCTASE"/>
    <property type="match status" value="1"/>
</dbReference>
<dbReference type="Pfam" id="PF03358">
    <property type="entry name" value="FMN_red"/>
    <property type="match status" value="1"/>
</dbReference>
<sequence>MKIGIIVGSIRDGRFGEAVGTWVKEAAETRATEGISYELLDLRSFNIPLATSATIPGMADKRYDDENVTAWSRAVDSCDGFVFVTPEYNRGVPGPFKNAYDSIASEWAGKPVAFVGYGATGGIRAVEQWRLVVTNFQMPAVRNQVELSIFADAGENGFAPNERRAEEIDRVLGDLEQLVVQLNK</sequence>
<gene>
    <name evidence="2" type="ORF">A605_04675</name>
</gene>
<dbReference type="Proteomes" id="UP000011723">
    <property type="component" value="Chromosome"/>
</dbReference>
<dbReference type="GO" id="GO:0016491">
    <property type="term" value="F:oxidoreductase activity"/>
    <property type="evidence" value="ECO:0007669"/>
    <property type="project" value="InterPro"/>
</dbReference>
<dbReference type="HOGENOM" id="CLU_055322_2_2_11"/>
<dbReference type="AlphaFoldDB" id="M1NKM1"/>
<evidence type="ECO:0000313" key="3">
    <source>
        <dbReference type="Proteomes" id="UP000011723"/>
    </source>
</evidence>
<dbReference type="PATRIC" id="fig|1121362.3.peg.938"/>
<dbReference type="InterPro" id="IPR005025">
    <property type="entry name" value="FMN_Rdtase-like_dom"/>
</dbReference>
<keyword evidence="3" id="KW-1185">Reference proteome</keyword>
<evidence type="ECO:0000259" key="1">
    <source>
        <dbReference type="Pfam" id="PF03358"/>
    </source>
</evidence>
<feature type="domain" description="NADPH-dependent FMN reductase-like" evidence="1">
    <location>
        <begin position="1"/>
        <end position="148"/>
    </location>
</feature>
<evidence type="ECO:0000313" key="2">
    <source>
        <dbReference type="EMBL" id="AGF71943.1"/>
    </source>
</evidence>
<dbReference type="GO" id="GO:0005829">
    <property type="term" value="C:cytosol"/>
    <property type="evidence" value="ECO:0007669"/>
    <property type="project" value="TreeGrafter"/>
</dbReference>
<protein>
    <recommendedName>
        <fullName evidence="1">NADPH-dependent FMN reductase-like domain-containing protein</fullName>
    </recommendedName>
</protein>
<accession>M1NKM1</accession>
<organism evidence="2 3">
    <name type="scientific">Corynebacterium halotolerans YIM 70093 = DSM 44683</name>
    <dbReference type="NCBI Taxonomy" id="1121362"/>
    <lineage>
        <taxon>Bacteria</taxon>
        <taxon>Bacillati</taxon>
        <taxon>Actinomycetota</taxon>
        <taxon>Actinomycetes</taxon>
        <taxon>Mycobacteriales</taxon>
        <taxon>Corynebacteriaceae</taxon>
        <taxon>Corynebacterium</taxon>
    </lineage>
</organism>
<dbReference type="RefSeq" id="WP_015400362.1">
    <property type="nucleotide sequence ID" value="NC_020302.1"/>
</dbReference>
<dbReference type="OrthoDB" id="9812295at2"/>
<dbReference type="GO" id="GO:0010181">
    <property type="term" value="F:FMN binding"/>
    <property type="evidence" value="ECO:0007669"/>
    <property type="project" value="TreeGrafter"/>
</dbReference>
<dbReference type="Gene3D" id="3.40.50.360">
    <property type="match status" value="1"/>
</dbReference>
<proteinExistence type="predicted"/>
<reference evidence="2 3" key="1">
    <citation type="journal article" date="2012" name="Stand. Genomic Sci.">
        <title>Genome sequence of the halotolerant bacterium Corynebacterium halotolerans type strain YIM 70093(T) (= DSM 44683(T)).</title>
        <authorList>
            <person name="Ruckert C."/>
            <person name="Albersmeier A."/>
            <person name="Al-Dilaimi A."/>
            <person name="Niehaus K."/>
            <person name="Szczepanowski R."/>
            <person name="Kalinowski J."/>
        </authorList>
    </citation>
    <scope>NUCLEOTIDE SEQUENCE [LARGE SCALE GENOMIC DNA]</scope>
    <source>
        <strain evidence="2">YIM 70093</strain>
    </source>
</reference>
<dbReference type="InterPro" id="IPR050712">
    <property type="entry name" value="NAD(P)H-dep_reductase"/>
</dbReference>
<name>M1NKM1_9CORY</name>
<dbReference type="eggNOG" id="COG0431">
    <property type="taxonomic scope" value="Bacteria"/>
</dbReference>
<dbReference type="EMBL" id="CP003697">
    <property type="protein sequence ID" value="AGF71943.1"/>
    <property type="molecule type" value="Genomic_DNA"/>
</dbReference>
<dbReference type="SUPFAM" id="SSF52218">
    <property type="entry name" value="Flavoproteins"/>
    <property type="match status" value="1"/>
</dbReference>
<dbReference type="STRING" id="1121362.A605_04675"/>
<dbReference type="InterPro" id="IPR029039">
    <property type="entry name" value="Flavoprotein-like_sf"/>
</dbReference>
<dbReference type="KEGG" id="chn:A605_04675"/>